<dbReference type="InterPro" id="IPR051199">
    <property type="entry name" value="LPS_LOS_Heptosyltrfase"/>
</dbReference>
<evidence type="ECO:0000256" key="2">
    <source>
        <dbReference type="ARBA" id="ARBA00022679"/>
    </source>
</evidence>
<protein>
    <submittedName>
        <fullName evidence="3">Glycosyltransferase family 9 protein</fullName>
    </submittedName>
</protein>
<dbReference type="InterPro" id="IPR002201">
    <property type="entry name" value="Glyco_trans_9"/>
</dbReference>
<dbReference type="PANTHER" id="PTHR30160:SF21">
    <property type="entry name" value="LIPOPOLYSACCHARIDE CORE HEPTOSYLTRANSFERASE OPSX"/>
    <property type="match status" value="1"/>
</dbReference>
<gene>
    <name evidence="3" type="ORF">GCM10009114_17170</name>
</gene>
<evidence type="ECO:0000313" key="3">
    <source>
        <dbReference type="EMBL" id="GAA0856181.1"/>
    </source>
</evidence>
<reference evidence="4" key="1">
    <citation type="journal article" date="2019" name="Int. J. Syst. Evol. Microbiol.">
        <title>The Global Catalogue of Microorganisms (GCM) 10K type strain sequencing project: providing services to taxonomists for standard genome sequencing and annotation.</title>
        <authorList>
            <consortium name="The Broad Institute Genomics Platform"/>
            <consortium name="The Broad Institute Genome Sequencing Center for Infectious Disease"/>
            <person name="Wu L."/>
            <person name="Ma J."/>
        </authorList>
    </citation>
    <scope>NUCLEOTIDE SEQUENCE [LARGE SCALE GENOMIC DNA]</scope>
    <source>
        <strain evidence="4">JCM 15896</strain>
    </source>
</reference>
<dbReference type="CDD" id="cd03789">
    <property type="entry name" value="GT9_LPS_heptosyltransferase"/>
    <property type="match status" value="1"/>
</dbReference>
<dbReference type="PANTHER" id="PTHR30160">
    <property type="entry name" value="TETRAACYLDISACCHARIDE 4'-KINASE-RELATED"/>
    <property type="match status" value="1"/>
</dbReference>
<keyword evidence="1" id="KW-0328">Glycosyltransferase</keyword>
<comment type="caution">
    <text evidence="3">The sequence shown here is derived from an EMBL/GenBank/DDBJ whole genome shotgun (WGS) entry which is preliminary data.</text>
</comment>
<sequence length="320" mass="35827">MVERIVTHAPHIQVTWIVGKVEYQLLKGMPNVRFIVFDKRQGKQAEVQLLNDLDNEKFDALLLMQVAFRANWVSRLIQAKVKIGFDWQRSKEMHWLFANKRIAPRAHAHVLEGFMGFADALGVPKVDKPSWSIPMSKEDIEFADALHHRLGKYVVISPAASKAERNWSSEGYAQAADYARTKGYQVVLCGGPSALDKQLGQEITESAEQIDENLIGKTSLKQMLAVLQRASLVIAPDTGPAHMATTVGTPVIGLYAHSNPRRTGPYNNLQNVVSVYDQVIKRQTGKDWQELPWGKRAKGDTLMSQISIEDVTAQMDALLE</sequence>
<organism evidence="3 4">
    <name type="scientific">Aliiglaciecola litoralis</name>
    <dbReference type="NCBI Taxonomy" id="582857"/>
    <lineage>
        <taxon>Bacteria</taxon>
        <taxon>Pseudomonadati</taxon>
        <taxon>Pseudomonadota</taxon>
        <taxon>Gammaproteobacteria</taxon>
        <taxon>Alteromonadales</taxon>
        <taxon>Alteromonadaceae</taxon>
        <taxon>Aliiglaciecola</taxon>
    </lineage>
</organism>
<dbReference type="EMBL" id="BAAAFD010000004">
    <property type="protein sequence ID" value="GAA0856181.1"/>
    <property type="molecule type" value="Genomic_DNA"/>
</dbReference>
<name>A0ABP3WSR2_9ALTE</name>
<evidence type="ECO:0000256" key="1">
    <source>
        <dbReference type="ARBA" id="ARBA00022676"/>
    </source>
</evidence>
<accession>A0ABP3WSR2</accession>
<dbReference type="Pfam" id="PF01075">
    <property type="entry name" value="Glyco_transf_9"/>
    <property type="match status" value="1"/>
</dbReference>
<proteinExistence type="predicted"/>
<dbReference type="Gene3D" id="3.40.50.2000">
    <property type="entry name" value="Glycogen Phosphorylase B"/>
    <property type="match status" value="2"/>
</dbReference>
<evidence type="ECO:0000313" key="4">
    <source>
        <dbReference type="Proteomes" id="UP001500359"/>
    </source>
</evidence>
<keyword evidence="2" id="KW-0808">Transferase</keyword>
<keyword evidence="4" id="KW-1185">Reference proteome</keyword>
<dbReference type="SUPFAM" id="SSF53756">
    <property type="entry name" value="UDP-Glycosyltransferase/glycogen phosphorylase"/>
    <property type="match status" value="1"/>
</dbReference>
<dbReference type="Proteomes" id="UP001500359">
    <property type="component" value="Unassembled WGS sequence"/>
</dbReference>